<dbReference type="Pfam" id="PF00176">
    <property type="entry name" value="SNF2-rel_dom"/>
    <property type="match status" value="1"/>
</dbReference>
<dbReference type="InterPro" id="IPR057342">
    <property type="entry name" value="DEXDc_RapA"/>
</dbReference>
<dbReference type="RefSeq" id="WP_094660271.1">
    <property type="nucleotide sequence ID" value="NZ_MWWR01000004.1"/>
</dbReference>
<dbReference type="EMBL" id="MWWR01000004">
    <property type="protein sequence ID" value="OZG52264.1"/>
    <property type="molecule type" value="Genomic_DNA"/>
</dbReference>
<organism evidence="7 8">
    <name type="scientific">Pseudoscardovia radai</name>
    <dbReference type="NCBI Taxonomy" id="987066"/>
    <lineage>
        <taxon>Bacteria</taxon>
        <taxon>Bacillati</taxon>
        <taxon>Actinomycetota</taxon>
        <taxon>Actinomycetes</taxon>
        <taxon>Bifidobacteriales</taxon>
        <taxon>Bifidobacteriaceae</taxon>
        <taxon>Pseudoscardovia</taxon>
    </lineage>
</organism>
<evidence type="ECO:0000256" key="1">
    <source>
        <dbReference type="ARBA" id="ARBA00022741"/>
    </source>
</evidence>
<keyword evidence="3" id="KW-0347">Helicase</keyword>
<feature type="domain" description="Helicase C-terminal" evidence="6">
    <location>
        <begin position="527"/>
        <end position="695"/>
    </location>
</feature>
<evidence type="ECO:0000256" key="3">
    <source>
        <dbReference type="ARBA" id="ARBA00022806"/>
    </source>
</evidence>
<evidence type="ECO:0000259" key="5">
    <source>
        <dbReference type="PROSITE" id="PS51192"/>
    </source>
</evidence>
<dbReference type="SMART" id="SM00490">
    <property type="entry name" value="HELICc"/>
    <property type="match status" value="1"/>
</dbReference>
<protein>
    <submittedName>
        <fullName evidence="7">Type III restriction enzyme, res subunit</fullName>
    </submittedName>
</protein>
<keyword evidence="2" id="KW-0378">Hydrolase</keyword>
<evidence type="ECO:0000313" key="7">
    <source>
        <dbReference type="EMBL" id="OZG52264.1"/>
    </source>
</evidence>
<keyword evidence="1" id="KW-0547">Nucleotide-binding</keyword>
<dbReference type="AlphaFoldDB" id="A0A261EZH1"/>
<dbReference type="InterPro" id="IPR024975">
    <property type="entry name" value="NOV_C"/>
</dbReference>
<evidence type="ECO:0000313" key="8">
    <source>
        <dbReference type="Proteomes" id="UP000216725"/>
    </source>
</evidence>
<dbReference type="InterPro" id="IPR049730">
    <property type="entry name" value="SNF2/RAD54-like_C"/>
</dbReference>
<feature type="domain" description="Helicase ATP-binding" evidence="5">
    <location>
        <begin position="124"/>
        <end position="300"/>
    </location>
</feature>
<dbReference type="PROSITE" id="PS51192">
    <property type="entry name" value="HELICASE_ATP_BIND_1"/>
    <property type="match status" value="1"/>
</dbReference>
<dbReference type="Pfam" id="PF00271">
    <property type="entry name" value="Helicase_C"/>
    <property type="match status" value="1"/>
</dbReference>
<dbReference type="CDD" id="cd18011">
    <property type="entry name" value="DEXDc_RapA"/>
    <property type="match status" value="1"/>
</dbReference>
<dbReference type="InterPro" id="IPR038718">
    <property type="entry name" value="SNF2-like_sf"/>
</dbReference>
<gene>
    <name evidence="7" type="ORF">PSRA_0453</name>
</gene>
<evidence type="ECO:0000256" key="2">
    <source>
        <dbReference type="ARBA" id="ARBA00022801"/>
    </source>
</evidence>
<evidence type="ECO:0000256" key="4">
    <source>
        <dbReference type="ARBA" id="ARBA00022840"/>
    </source>
</evidence>
<keyword evidence="4" id="KW-0067">ATP-binding</keyword>
<evidence type="ECO:0000259" key="6">
    <source>
        <dbReference type="PROSITE" id="PS51194"/>
    </source>
</evidence>
<dbReference type="PANTHER" id="PTHR10799">
    <property type="entry name" value="SNF2/RAD54 HELICASE FAMILY"/>
    <property type="match status" value="1"/>
</dbReference>
<accession>A0A261EZH1</accession>
<dbReference type="SMART" id="SM00487">
    <property type="entry name" value="DEXDc"/>
    <property type="match status" value="1"/>
</dbReference>
<dbReference type="GO" id="GO:0004386">
    <property type="term" value="F:helicase activity"/>
    <property type="evidence" value="ECO:0007669"/>
    <property type="project" value="UniProtKB-KW"/>
</dbReference>
<dbReference type="Pfam" id="PF13020">
    <property type="entry name" value="NOV_C"/>
    <property type="match status" value="1"/>
</dbReference>
<comment type="caution">
    <text evidence="7">The sequence shown here is derived from an EMBL/GenBank/DDBJ whole genome shotgun (WGS) entry which is preliminary data.</text>
</comment>
<keyword evidence="8" id="KW-1185">Reference proteome</keyword>
<dbReference type="OrthoDB" id="9814088at2"/>
<dbReference type="InterPro" id="IPR014001">
    <property type="entry name" value="Helicase_ATP-bd"/>
</dbReference>
<dbReference type="SUPFAM" id="SSF52540">
    <property type="entry name" value="P-loop containing nucleoside triphosphate hydrolases"/>
    <property type="match status" value="2"/>
</dbReference>
<name>A0A261EZH1_9BIFI</name>
<dbReference type="InterPro" id="IPR001650">
    <property type="entry name" value="Helicase_C-like"/>
</dbReference>
<dbReference type="Gene3D" id="3.40.50.300">
    <property type="entry name" value="P-loop containing nucleotide triphosphate hydrolases"/>
    <property type="match status" value="1"/>
</dbReference>
<reference evidence="7 8" key="1">
    <citation type="journal article" date="2017" name="BMC Genomics">
        <title>Comparative genomic and phylogenomic analyses of the Bifidobacteriaceae family.</title>
        <authorList>
            <person name="Lugli G.A."/>
            <person name="Milani C."/>
            <person name="Turroni F."/>
            <person name="Duranti S."/>
            <person name="Mancabelli L."/>
            <person name="Mangifesta M."/>
            <person name="Ferrario C."/>
            <person name="Modesto M."/>
            <person name="Mattarelli P."/>
            <person name="Jiri K."/>
            <person name="van Sinderen D."/>
            <person name="Ventura M."/>
        </authorList>
    </citation>
    <scope>NUCLEOTIDE SEQUENCE [LARGE SCALE GENOMIC DNA]</scope>
    <source>
        <strain evidence="7 8">DSM 24742</strain>
    </source>
</reference>
<dbReference type="Proteomes" id="UP000216725">
    <property type="component" value="Unassembled WGS sequence"/>
</dbReference>
<dbReference type="CDD" id="cd18793">
    <property type="entry name" value="SF2_C_SNF"/>
    <property type="match status" value="1"/>
</dbReference>
<sequence length="1222" mass="137469">MAEHTLTFDDLQKDTEVEGIVPGRVVKIVVVQPAPTPAPATATVIYTDPDGKLGSELLTAARLADLHIVRKANAAPAFDGDPTAFRLASEALRIRNAAAYDPMSAVYSSSIAPLPHQIRAVYEDMLPKVPLRFLLADDPGAGKTIMAGLYIREMLLRSAAERVIIVCPGGLAEQWQDEMQSKFSLDFDIFSPAMVAASPSGNPFREARLLIVRMDQVARNDEFSAMLRDPDVRWDIAVVDEAHRMSAHYRNAYDEMDRTRRFALGQTLSQTSENLLLMTATPHSGNEADFQLFLTLLDKDRFAGQPRGQHNHQHIDTKDVMRRMVKEEMLDFDGHHLFPERRAETVRYPLSPDEASLYRAVTDYVRSGMNKAQSIMSTDKRRGNSIGFALTVLQRRLASSPEAIYRSLVRRRDRLQMLLEAIDRNPHDIARLLAAPSGNGSAPGSTSAPNFDDFSDLNDYDDAWDEASEDSQGVFENGADAIVDSATAARTREELKAEVATLNILVSQARTLRDSGNDTKWRQLSDILQEHILDTGTSDMPHKMIVFTEHRDTLNYLERNIANLLGRPEAVCTIHGGLSRDQRKTVQERFINNPECRILVATDAAGEGLNLQRADLMVNYDLPWNPNRIEQRFGRIHRIGQKRMCFLWNMVAAHTREGDVYTRLLSKIGTMDKAYNGRLFNVLGDSKAFEGRSLSDLMVQAIQRGDSPEAQQWLDTVIDAGVTDGLQKLKQEESVDRESFLHLTGADVDAERRRMEQHRERKLQPGYIEAFFVEAILDLGGSISRRETGRWEILRMPQEVLRAAEQLNRHRPLANRYERVTFDPAHVDDARNQTKALLVTPGTPILNAVIAVVLRKYAGELAKGTIFVDDTDSQNERPAIVTAASQDISASALGPRHKGDSEVIARQFDYLQVEDNGDMQTLAVPPYADFRAPTDAERRQIDAIRACEWFTIDHSQELCDYVYATCTAKRVTQLQAAHDAERAHVWERVKQRLDSESNYWWGEYLRIQESERTQPGKKQPMSSAAAYKRAEEMDARLKERKAALAGPDHLHVSPVRLHGLALVIPASLLAHDGEGNDAADEGDEQLPAHMAKETEEVDHRGMELTMEAERRLGREPHKMPHNNKGYDIESYDAHGTKIIIEVKSKIDLPGRDYFFATPSEIMMAKTQGDHHRLALALISPDGPEHDKIRYVAHAFDRIVPDETIVDAKIYFSKHWNNGSDPF</sequence>
<dbReference type="GO" id="GO:0005524">
    <property type="term" value="F:ATP binding"/>
    <property type="evidence" value="ECO:0007669"/>
    <property type="project" value="UniProtKB-KW"/>
</dbReference>
<dbReference type="InterPro" id="IPR000330">
    <property type="entry name" value="SNF2_N"/>
</dbReference>
<dbReference type="PROSITE" id="PS51194">
    <property type="entry name" value="HELICASE_CTER"/>
    <property type="match status" value="1"/>
</dbReference>
<dbReference type="Gene3D" id="3.40.50.10810">
    <property type="entry name" value="Tandem AAA-ATPase domain"/>
    <property type="match status" value="1"/>
</dbReference>
<dbReference type="InterPro" id="IPR027417">
    <property type="entry name" value="P-loop_NTPase"/>
</dbReference>
<proteinExistence type="predicted"/>
<dbReference type="GO" id="GO:0016787">
    <property type="term" value="F:hydrolase activity"/>
    <property type="evidence" value="ECO:0007669"/>
    <property type="project" value="UniProtKB-KW"/>
</dbReference>